<organism evidence="1 2">
    <name type="scientific">Stentor coeruleus</name>
    <dbReference type="NCBI Taxonomy" id="5963"/>
    <lineage>
        <taxon>Eukaryota</taxon>
        <taxon>Sar</taxon>
        <taxon>Alveolata</taxon>
        <taxon>Ciliophora</taxon>
        <taxon>Postciliodesmatophora</taxon>
        <taxon>Heterotrichea</taxon>
        <taxon>Heterotrichida</taxon>
        <taxon>Stentoridae</taxon>
        <taxon>Stentor</taxon>
    </lineage>
</organism>
<name>A0A1R2CRB8_9CILI</name>
<accession>A0A1R2CRB8</accession>
<dbReference type="AlphaFoldDB" id="A0A1R2CRB8"/>
<protein>
    <submittedName>
        <fullName evidence="1">Uncharacterized protein</fullName>
    </submittedName>
</protein>
<proteinExistence type="predicted"/>
<evidence type="ECO:0000313" key="1">
    <source>
        <dbReference type="EMBL" id="OMJ91520.1"/>
    </source>
</evidence>
<dbReference type="EMBL" id="MPUH01000079">
    <property type="protein sequence ID" value="OMJ91520.1"/>
    <property type="molecule type" value="Genomic_DNA"/>
</dbReference>
<dbReference type="Proteomes" id="UP000187209">
    <property type="component" value="Unassembled WGS sequence"/>
</dbReference>
<sequence>MGSCSGSAKVKSVTGSASEVLEHTTFERRALMNYRLMQQNEERKKIFVKKDQNTPQLCITSSLLYNRRLQKKTH</sequence>
<comment type="caution">
    <text evidence="1">The sequence shown here is derived from an EMBL/GenBank/DDBJ whole genome shotgun (WGS) entry which is preliminary data.</text>
</comment>
<keyword evidence="2" id="KW-1185">Reference proteome</keyword>
<evidence type="ECO:0000313" key="2">
    <source>
        <dbReference type="Proteomes" id="UP000187209"/>
    </source>
</evidence>
<gene>
    <name evidence="1" type="ORF">SteCoe_5890</name>
</gene>
<reference evidence="1 2" key="1">
    <citation type="submission" date="2016-11" db="EMBL/GenBank/DDBJ databases">
        <title>The macronuclear genome of Stentor coeruleus: a giant cell with tiny introns.</title>
        <authorList>
            <person name="Slabodnick M."/>
            <person name="Ruby J.G."/>
            <person name="Reiff S.B."/>
            <person name="Swart E.C."/>
            <person name="Gosai S."/>
            <person name="Prabakaran S."/>
            <person name="Witkowska E."/>
            <person name="Larue G.E."/>
            <person name="Fisher S."/>
            <person name="Freeman R.M."/>
            <person name="Gunawardena J."/>
            <person name="Chu W."/>
            <person name="Stover N.A."/>
            <person name="Gregory B.D."/>
            <person name="Nowacki M."/>
            <person name="Derisi J."/>
            <person name="Roy S.W."/>
            <person name="Marshall W.F."/>
            <person name="Sood P."/>
        </authorList>
    </citation>
    <scope>NUCLEOTIDE SEQUENCE [LARGE SCALE GENOMIC DNA]</scope>
    <source>
        <strain evidence="1">WM001</strain>
    </source>
</reference>